<keyword evidence="2" id="KW-0812">Transmembrane</keyword>
<dbReference type="GO" id="GO:0046047">
    <property type="term" value="P:TTP catabolic process"/>
    <property type="evidence" value="ECO:0007669"/>
    <property type="project" value="TreeGrafter"/>
</dbReference>
<feature type="domain" description="NTP pyrophosphohydrolase MazG-like" evidence="3">
    <location>
        <begin position="48"/>
        <end position="127"/>
    </location>
</feature>
<dbReference type="GO" id="GO:0046076">
    <property type="term" value="P:dTTP catabolic process"/>
    <property type="evidence" value="ECO:0007669"/>
    <property type="project" value="TreeGrafter"/>
</dbReference>
<gene>
    <name evidence="4" type="ORF">LDAN0321_LOCUS8042</name>
</gene>
<dbReference type="GO" id="GO:0046052">
    <property type="term" value="P:UTP catabolic process"/>
    <property type="evidence" value="ECO:0007669"/>
    <property type="project" value="TreeGrafter"/>
</dbReference>
<dbReference type="AlphaFoldDB" id="A0A7S2P321"/>
<dbReference type="Gene3D" id="1.10.287.1080">
    <property type="entry name" value="MazG-like"/>
    <property type="match status" value="1"/>
</dbReference>
<dbReference type="SUPFAM" id="SSF101386">
    <property type="entry name" value="all-alpha NTP pyrophosphatases"/>
    <property type="match status" value="1"/>
</dbReference>
<organism evidence="4">
    <name type="scientific">Leptocylindrus danicus</name>
    <dbReference type="NCBI Taxonomy" id="163516"/>
    <lineage>
        <taxon>Eukaryota</taxon>
        <taxon>Sar</taxon>
        <taxon>Stramenopiles</taxon>
        <taxon>Ochrophyta</taxon>
        <taxon>Bacillariophyta</taxon>
        <taxon>Coscinodiscophyceae</taxon>
        <taxon>Chaetocerotophycidae</taxon>
        <taxon>Leptocylindrales</taxon>
        <taxon>Leptocylindraceae</taxon>
        <taxon>Leptocylindrus</taxon>
    </lineage>
</organism>
<proteinExistence type="predicted"/>
<name>A0A7S2P321_9STRA</name>
<dbReference type="EMBL" id="HBGY01012609">
    <property type="protein sequence ID" value="CAD9573029.1"/>
    <property type="molecule type" value="Transcribed_RNA"/>
</dbReference>
<dbReference type="GO" id="GO:0046081">
    <property type="term" value="P:dUTP catabolic process"/>
    <property type="evidence" value="ECO:0007669"/>
    <property type="project" value="TreeGrafter"/>
</dbReference>
<dbReference type="PANTHER" id="PTHR30522">
    <property type="entry name" value="NUCLEOSIDE TRIPHOSPHATE PYROPHOSPHOHYDROLASE"/>
    <property type="match status" value="1"/>
</dbReference>
<sequence length="204" mass="23074">MQSVVPRPSPMAPFLLSRFQHKTLEGYDRLQNVVQCLSESCPWTKELTADTMLSWLTDECNEMKQELESLDCELSSQNDSRDKLISELGDVLFDALMLEMVCRRDYGLDVGEAWQAACAKVERRTPYMNEWGDGKSNANSSEEATQLWKTAKAEEKGTSQNLFSVNKPSMLTITIWKIANCHATFAIVGFLAGAMIFRQDKKSK</sequence>
<dbReference type="GO" id="GO:0047429">
    <property type="term" value="F:nucleoside triphosphate diphosphatase activity"/>
    <property type="evidence" value="ECO:0007669"/>
    <property type="project" value="TreeGrafter"/>
</dbReference>
<keyword evidence="2" id="KW-1133">Transmembrane helix</keyword>
<reference evidence="4" key="1">
    <citation type="submission" date="2021-01" db="EMBL/GenBank/DDBJ databases">
        <authorList>
            <person name="Corre E."/>
            <person name="Pelletier E."/>
            <person name="Niang G."/>
            <person name="Scheremetjew M."/>
            <person name="Finn R."/>
            <person name="Kale V."/>
            <person name="Holt S."/>
            <person name="Cochrane G."/>
            <person name="Meng A."/>
            <person name="Brown T."/>
            <person name="Cohen L."/>
        </authorList>
    </citation>
    <scope>NUCLEOTIDE SEQUENCE</scope>
    <source>
        <strain evidence="4">B650</strain>
    </source>
</reference>
<evidence type="ECO:0000256" key="2">
    <source>
        <dbReference type="SAM" id="Phobius"/>
    </source>
</evidence>
<dbReference type="PANTHER" id="PTHR30522:SF0">
    <property type="entry name" value="NUCLEOSIDE TRIPHOSPHATE PYROPHOSPHOHYDROLASE"/>
    <property type="match status" value="1"/>
</dbReference>
<feature type="coiled-coil region" evidence="1">
    <location>
        <begin position="53"/>
        <end position="80"/>
    </location>
</feature>
<evidence type="ECO:0000259" key="3">
    <source>
        <dbReference type="Pfam" id="PF03819"/>
    </source>
</evidence>
<feature type="transmembrane region" description="Helical" evidence="2">
    <location>
        <begin position="175"/>
        <end position="197"/>
    </location>
</feature>
<evidence type="ECO:0000313" key="4">
    <source>
        <dbReference type="EMBL" id="CAD9573029.1"/>
    </source>
</evidence>
<dbReference type="InterPro" id="IPR004518">
    <property type="entry name" value="MazG-like_dom"/>
</dbReference>
<dbReference type="Pfam" id="PF03819">
    <property type="entry name" value="MazG"/>
    <property type="match status" value="1"/>
</dbReference>
<dbReference type="GO" id="GO:0046061">
    <property type="term" value="P:dATP catabolic process"/>
    <property type="evidence" value="ECO:0007669"/>
    <property type="project" value="TreeGrafter"/>
</dbReference>
<evidence type="ECO:0000256" key="1">
    <source>
        <dbReference type="SAM" id="Coils"/>
    </source>
</evidence>
<keyword evidence="1" id="KW-0175">Coiled coil</keyword>
<dbReference type="InterPro" id="IPR011551">
    <property type="entry name" value="NTP_PyrPHydrolase_MazG"/>
</dbReference>
<protein>
    <recommendedName>
        <fullName evidence="3">NTP pyrophosphohydrolase MazG-like domain-containing protein</fullName>
    </recommendedName>
</protein>
<accession>A0A7S2P321</accession>
<keyword evidence="2" id="KW-0472">Membrane</keyword>
<dbReference type="GO" id="GO:0006203">
    <property type="term" value="P:dGTP catabolic process"/>
    <property type="evidence" value="ECO:0007669"/>
    <property type="project" value="TreeGrafter"/>
</dbReference>